<keyword evidence="1" id="KW-0472">Membrane</keyword>
<feature type="transmembrane region" description="Helical" evidence="1">
    <location>
        <begin position="51"/>
        <end position="70"/>
    </location>
</feature>
<reference evidence="2" key="3">
    <citation type="submission" date="2023-05" db="EMBL/GenBank/DDBJ databases">
        <authorList>
            <person name="Smith C.H."/>
        </authorList>
    </citation>
    <scope>NUCLEOTIDE SEQUENCE</scope>
    <source>
        <strain evidence="2">CHS0354</strain>
        <tissue evidence="2">Mantle</tissue>
    </source>
</reference>
<comment type="caution">
    <text evidence="2">The sequence shown here is derived from an EMBL/GenBank/DDBJ whole genome shotgun (WGS) entry which is preliminary data.</text>
</comment>
<reference evidence="2" key="1">
    <citation type="journal article" date="2021" name="Genome Biol. Evol.">
        <title>A High-Quality Reference Genome for a Parasitic Bivalve with Doubly Uniparental Inheritance (Bivalvia: Unionida).</title>
        <authorList>
            <person name="Smith C.H."/>
        </authorList>
    </citation>
    <scope>NUCLEOTIDE SEQUENCE</scope>
    <source>
        <strain evidence="2">CHS0354</strain>
    </source>
</reference>
<proteinExistence type="predicted"/>
<accession>A0AAE0SJL1</accession>
<dbReference type="Proteomes" id="UP001195483">
    <property type="component" value="Unassembled WGS sequence"/>
</dbReference>
<evidence type="ECO:0000313" key="3">
    <source>
        <dbReference type="Proteomes" id="UP001195483"/>
    </source>
</evidence>
<dbReference type="EMBL" id="JAEAOA010000714">
    <property type="protein sequence ID" value="KAK3592938.1"/>
    <property type="molecule type" value="Genomic_DNA"/>
</dbReference>
<evidence type="ECO:0000313" key="2">
    <source>
        <dbReference type="EMBL" id="KAK3592938.1"/>
    </source>
</evidence>
<gene>
    <name evidence="2" type="ORF">CHS0354_011738</name>
</gene>
<sequence>MVESCNSALFHHIFHFDIGHSESYGLKQLRKNLLTCDQNLTLLYNVKMCKVWQRILLPVKVLILLLVAIVDMRSVKSVAHFNEYSTGYYEMSHLLEKDENVIF</sequence>
<organism evidence="2 3">
    <name type="scientific">Potamilus streckersoni</name>
    <dbReference type="NCBI Taxonomy" id="2493646"/>
    <lineage>
        <taxon>Eukaryota</taxon>
        <taxon>Metazoa</taxon>
        <taxon>Spiralia</taxon>
        <taxon>Lophotrochozoa</taxon>
        <taxon>Mollusca</taxon>
        <taxon>Bivalvia</taxon>
        <taxon>Autobranchia</taxon>
        <taxon>Heteroconchia</taxon>
        <taxon>Palaeoheterodonta</taxon>
        <taxon>Unionida</taxon>
        <taxon>Unionoidea</taxon>
        <taxon>Unionidae</taxon>
        <taxon>Ambleminae</taxon>
        <taxon>Lampsilini</taxon>
        <taxon>Potamilus</taxon>
    </lineage>
</organism>
<protein>
    <submittedName>
        <fullName evidence="2">Uncharacterized protein</fullName>
    </submittedName>
</protein>
<keyword evidence="3" id="KW-1185">Reference proteome</keyword>
<keyword evidence="1" id="KW-1133">Transmembrane helix</keyword>
<keyword evidence="1" id="KW-0812">Transmembrane</keyword>
<dbReference type="AlphaFoldDB" id="A0AAE0SJL1"/>
<reference evidence="2" key="2">
    <citation type="journal article" date="2021" name="Genome Biol. Evol.">
        <title>Developing a high-quality reference genome for a parasitic bivalve with doubly uniparental inheritance (Bivalvia: Unionida).</title>
        <authorList>
            <person name="Smith C.H."/>
        </authorList>
    </citation>
    <scope>NUCLEOTIDE SEQUENCE</scope>
    <source>
        <strain evidence="2">CHS0354</strain>
        <tissue evidence="2">Mantle</tissue>
    </source>
</reference>
<name>A0AAE0SJL1_9BIVA</name>
<evidence type="ECO:0000256" key="1">
    <source>
        <dbReference type="SAM" id="Phobius"/>
    </source>
</evidence>